<evidence type="ECO:0000313" key="1">
    <source>
        <dbReference type="EnsemblFungi" id="FOXG_03367P0"/>
    </source>
</evidence>
<reference evidence="2" key="1">
    <citation type="journal article" date="2012" name="Mol. Plant Microbe Interact.">
        <title>A highly conserved effector in Fusarium oxysporum is required for full virulence on Arabidopsis.</title>
        <authorList>
            <person name="Thatcher L.F."/>
            <person name="Gardiner D.M."/>
            <person name="Kazan K."/>
            <person name="Manners J."/>
        </authorList>
    </citation>
    <scope>NUCLEOTIDE SEQUENCE [LARGE SCALE GENOMIC DNA]</scope>
    <source>
        <strain evidence="2">Fo5176</strain>
    </source>
</reference>
<sequence length="172" mass="18366">MTVCGTSGAGKIIDPREAIVGRGAYLHARMHVRLLKPGWFTDTALSGSMAAYCMADSGVSVNLPMRQLSKEQSGDETGGAADGYLVVFVLSRNSNKTTLSIRRHSISSLSQSWLHTTQKPASGQDRCDAMLGPERSIRIRTSSARSTIYPATNSHLEVTAHGAGNVDCLSRG</sequence>
<proteinExistence type="predicted"/>
<organism evidence="1 2">
    <name type="scientific">Fusarium oxysporum (strain Fo5176)</name>
    <name type="common">Fusarium vascular wilt</name>
    <dbReference type="NCBI Taxonomy" id="660025"/>
    <lineage>
        <taxon>Eukaryota</taxon>
        <taxon>Fungi</taxon>
        <taxon>Dikarya</taxon>
        <taxon>Ascomycota</taxon>
        <taxon>Pezizomycotina</taxon>
        <taxon>Sordariomycetes</taxon>
        <taxon>Hypocreomycetidae</taxon>
        <taxon>Hypocreales</taxon>
        <taxon>Nectriaceae</taxon>
        <taxon>Fusarium</taxon>
        <taxon>Fusarium oxysporum species complex</taxon>
    </lineage>
</organism>
<accession>A0A0D2XHG9</accession>
<gene>
    <name evidence="1" type="primary">28945494</name>
</gene>
<name>A0A0D2XHG9_FUSOF</name>
<dbReference type="EnsemblFungi" id="FOXG_03367T0">
    <property type="protein sequence ID" value="FOXG_03367P0"/>
    <property type="gene ID" value="FOXG_03367"/>
</dbReference>
<dbReference type="Proteomes" id="UP000002489">
    <property type="component" value="Unassembled WGS sequence"/>
</dbReference>
<protein>
    <submittedName>
        <fullName evidence="1">Uncharacterized protein</fullName>
    </submittedName>
</protein>
<evidence type="ECO:0000313" key="2">
    <source>
        <dbReference type="Proteomes" id="UP000002489"/>
    </source>
</evidence>
<reference evidence="1" key="2">
    <citation type="submission" date="2025-08" db="UniProtKB">
        <authorList>
            <consortium name="EnsemblFungi"/>
        </authorList>
    </citation>
    <scope>IDENTIFICATION</scope>
    <source>
        <strain evidence="1">4287 / CBS 123668 / FGSC 9935 / NRRL 34936</strain>
    </source>
</reference>
<dbReference type="VEuPathDB" id="FungiDB:FOXG_03367"/>
<dbReference type="AlphaFoldDB" id="A0A0D2XHG9"/>